<organism evidence="2 3">
    <name type="scientific">Litoreibacter roseus</name>
    <dbReference type="NCBI Taxonomy" id="2601869"/>
    <lineage>
        <taxon>Bacteria</taxon>
        <taxon>Pseudomonadati</taxon>
        <taxon>Pseudomonadota</taxon>
        <taxon>Alphaproteobacteria</taxon>
        <taxon>Rhodobacterales</taxon>
        <taxon>Roseobacteraceae</taxon>
        <taxon>Litoreibacter</taxon>
    </lineage>
</organism>
<reference evidence="2 3" key="1">
    <citation type="submission" date="2019-12" db="EMBL/GenBank/DDBJ databases">
        <title>Litoreibacter badius sp. nov., a novel bacteriochlorophyll a-containing bacterium in the genus Litoreibacter.</title>
        <authorList>
            <person name="Kanamuro M."/>
            <person name="Takabe Y."/>
            <person name="Mori K."/>
            <person name="Takaichi S."/>
            <person name="Hanada S."/>
        </authorList>
    </citation>
    <scope>NUCLEOTIDE SEQUENCE [LARGE SCALE GENOMIC DNA]</scope>
    <source>
        <strain evidence="2 3">K6</strain>
    </source>
</reference>
<proteinExistence type="predicted"/>
<feature type="transmembrane region" description="Helical" evidence="1">
    <location>
        <begin position="66"/>
        <end position="84"/>
    </location>
</feature>
<feature type="transmembrane region" description="Helical" evidence="1">
    <location>
        <begin position="122"/>
        <end position="141"/>
    </location>
</feature>
<gene>
    <name evidence="2" type="ORF">KIN_38850</name>
</gene>
<dbReference type="OrthoDB" id="118399at2"/>
<feature type="transmembrane region" description="Helical" evidence="1">
    <location>
        <begin position="96"/>
        <end position="115"/>
    </location>
</feature>
<name>A0A6N6JKH0_9RHOB</name>
<evidence type="ECO:0000256" key="1">
    <source>
        <dbReference type="SAM" id="Phobius"/>
    </source>
</evidence>
<feature type="transmembrane region" description="Helical" evidence="1">
    <location>
        <begin position="27"/>
        <end position="45"/>
    </location>
</feature>
<dbReference type="EMBL" id="BLJE01000006">
    <property type="protein sequence ID" value="GFE66811.1"/>
    <property type="molecule type" value="Genomic_DNA"/>
</dbReference>
<evidence type="ECO:0000313" key="3">
    <source>
        <dbReference type="Proteomes" id="UP000436822"/>
    </source>
</evidence>
<dbReference type="Proteomes" id="UP000436822">
    <property type="component" value="Unassembled WGS sequence"/>
</dbReference>
<dbReference type="AlphaFoldDB" id="A0A6N6JKH0"/>
<dbReference type="RefSeq" id="WP_159810194.1">
    <property type="nucleotide sequence ID" value="NZ_BLJE01000006.1"/>
</dbReference>
<keyword evidence="1" id="KW-0472">Membrane</keyword>
<protein>
    <recommendedName>
        <fullName evidence="4">DUF2306 domain-containing protein</fullName>
    </recommendedName>
</protein>
<keyword evidence="3" id="KW-1185">Reference proteome</keyword>
<keyword evidence="1" id="KW-1133">Transmembrane helix</keyword>
<evidence type="ECO:0008006" key="4">
    <source>
        <dbReference type="Google" id="ProtNLM"/>
    </source>
</evidence>
<keyword evidence="1" id="KW-0812">Transmembrane</keyword>
<accession>A0A6N6JKH0</accession>
<comment type="caution">
    <text evidence="2">The sequence shown here is derived from an EMBL/GenBank/DDBJ whole genome shotgun (WGS) entry which is preliminary data.</text>
</comment>
<evidence type="ECO:0000313" key="2">
    <source>
        <dbReference type="EMBL" id="GFE66811.1"/>
    </source>
</evidence>
<sequence length="144" mass="15266">MLELTPVLAWLEASALADWVGGPIYPLISAMHILSISFLIAPIILADLRVMRLKRTDDAVVKLSRIALLGFGAAATTGVLLFAVQATRYAENPAVLIKFALILLAGANAALFAAFKSMRPVTASLSICLWCAGLVAGRWIAFAA</sequence>